<evidence type="ECO:0000313" key="1">
    <source>
        <dbReference type="EMBL" id="MBB2995556.1"/>
    </source>
</evidence>
<comment type="caution">
    <text evidence="1">The sequence shown here is derived from an EMBL/GenBank/DDBJ whole genome shotgun (WGS) entry which is preliminary data.</text>
</comment>
<reference evidence="1 2" key="1">
    <citation type="submission" date="2020-08" db="EMBL/GenBank/DDBJ databases">
        <title>Sequencing the genomes of 1000 actinobacteria strains.</title>
        <authorList>
            <person name="Klenk H.-P."/>
        </authorList>
    </citation>
    <scope>NUCLEOTIDE SEQUENCE [LARGE SCALE GENOMIC DNA]</scope>
    <source>
        <strain evidence="1 2">DSM 22826</strain>
    </source>
</reference>
<organism evidence="1 2">
    <name type="scientific">Paeniglutamicibacter cryotolerans</name>
    <dbReference type="NCBI Taxonomy" id="670079"/>
    <lineage>
        <taxon>Bacteria</taxon>
        <taxon>Bacillati</taxon>
        <taxon>Actinomycetota</taxon>
        <taxon>Actinomycetes</taxon>
        <taxon>Micrococcales</taxon>
        <taxon>Micrococcaceae</taxon>
        <taxon>Paeniglutamicibacter</taxon>
    </lineage>
</organism>
<dbReference type="EMBL" id="JACHVS010000001">
    <property type="protein sequence ID" value="MBB2995556.1"/>
    <property type="molecule type" value="Genomic_DNA"/>
</dbReference>
<dbReference type="RefSeq" id="WP_183510793.1">
    <property type="nucleotide sequence ID" value="NZ_BAABGK010000094.1"/>
</dbReference>
<protein>
    <recommendedName>
        <fullName evidence="3">Antitoxin Xre/MbcA/ParS-like toxin-binding domain-containing protein</fullName>
    </recommendedName>
</protein>
<accession>A0A839QNH9</accession>
<name>A0A839QNH9_9MICC</name>
<dbReference type="AlphaFoldDB" id="A0A839QNH9"/>
<sequence length="124" mass="13036">MNSPSTDGIREHVALMDISSVARGVMTVLGPALVGALTGTGDRALPGQWTRPYGAEPGAAAAERLRNALVQWLRLCAVEDADLARAWILGTNPLLDGGTAISALREDRFEQLDAAVTHFVDGLG</sequence>
<evidence type="ECO:0000313" key="2">
    <source>
        <dbReference type="Proteomes" id="UP000523000"/>
    </source>
</evidence>
<keyword evidence="2" id="KW-1185">Reference proteome</keyword>
<evidence type="ECO:0008006" key="3">
    <source>
        <dbReference type="Google" id="ProtNLM"/>
    </source>
</evidence>
<proteinExistence type="predicted"/>
<gene>
    <name evidence="1" type="ORF">E9229_001747</name>
</gene>
<dbReference type="Proteomes" id="UP000523000">
    <property type="component" value="Unassembled WGS sequence"/>
</dbReference>